<dbReference type="GO" id="GO:0103118">
    <property type="term" value="F:UDP-3-O-[(3R)-3-hydroxyacyl]-glucosamine N-acyltransferase activity"/>
    <property type="evidence" value="ECO:0007669"/>
    <property type="project" value="UniProtKB-EC"/>
</dbReference>
<sequence>MAHTIRDIAAALGAEAVGDLDIVVGRAAEPQMAGPDALALAMDPKYAPGLAKGQARAALLWPGADWQGLGLKAAIFAPRGRLAMAGLSVMMDPGPMIAPGLHPMTVIDPSAEIGEGAAIGPFVTIGAGVMIGKGARIASHVSIAEGVRIGADALILQGARIGAGVTIGDRFICQPGAVVGADGFSFVTPEKSGVEEIRETLGERTGFTAQSWTRIHSLGAVTLGDDVELGANVCIDRGTIRDTVIGSGTKLDNLVHIGHNVQVGRDCLLCGQVGIAGSARIGDRVVMGGQCGVNDNIFVGNDVIAGGATKIFTNAPAGRVLLGYPAVKMETHVEMQKALRRLPRLAARVVELERIVLAPRPDQSGEEDA</sequence>
<evidence type="ECO:0000259" key="7">
    <source>
        <dbReference type="Pfam" id="PF25087"/>
    </source>
</evidence>
<evidence type="ECO:0000313" key="8">
    <source>
        <dbReference type="EMBL" id="WGV17064.1"/>
    </source>
</evidence>
<dbReference type="InterPro" id="IPR011004">
    <property type="entry name" value="Trimer_LpxA-like_sf"/>
</dbReference>
<dbReference type="Pfam" id="PF00132">
    <property type="entry name" value="Hexapep"/>
    <property type="match status" value="1"/>
</dbReference>
<keyword evidence="6 8" id="KW-0012">Acyltransferase</keyword>
<protein>
    <submittedName>
        <fullName evidence="8">UDP-3-O-(3-hydroxymyristoyl)glucosamine N-acyltransferase</fullName>
        <ecNumber evidence="8">2.3.1.191</ecNumber>
    </submittedName>
</protein>
<dbReference type="InterPro" id="IPR007691">
    <property type="entry name" value="LpxD"/>
</dbReference>
<dbReference type="PROSITE" id="PS00101">
    <property type="entry name" value="HEXAPEP_TRANSFERASES"/>
    <property type="match status" value="2"/>
</dbReference>
<dbReference type="EC" id="2.3.1.191" evidence="8"/>
<dbReference type="Pfam" id="PF25087">
    <property type="entry name" value="GMPPB_C"/>
    <property type="match status" value="1"/>
</dbReference>
<dbReference type="NCBIfam" id="NF002060">
    <property type="entry name" value="PRK00892.1"/>
    <property type="match status" value="1"/>
</dbReference>
<evidence type="ECO:0000256" key="1">
    <source>
        <dbReference type="ARBA" id="ARBA00022516"/>
    </source>
</evidence>
<reference evidence="8 9" key="1">
    <citation type="submission" date="2023-04" db="EMBL/GenBank/DDBJ databases">
        <title>YMD61, complete Genome.</title>
        <authorList>
            <person name="Zhang J."/>
        </authorList>
    </citation>
    <scope>NUCLEOTIDE SEQUENCE [LARGE SCALE GENOMIC DNA]</scope>
    <source>
        <strain evidence="8 9">YMD61</strain>
    </source>
</reference>
<keyword evidence="3 8" id="KW-0808">Transferase</keyword>
<evidence type="ECO:0000256" key="5">
    <source>
        <dbReference type="ARBA" id="ARBA00023098"/>
    </source>
</evidence>
<dbReference type="InterPro" id="IPR018357">
    <property type="entry name" value="Hexapep_transf_CS"/>
</dbReference>
<dbReference type="InterPro" id="IPR001451">
    <property type="entry name" value="Hexapep"/>
</dbReference>
<feature type="domain" description="Mannose-1-phosphate guanyltransferase C-terminal" evidence="7">
    <location>
        <begin position="103"/>
        <end position="182"/>
    </location>
</feature>
<keyword evidence="1" id="KW-0444">Lipid biosynthesis</keyword>
<evidence type="ECO:0000256" key="2">
    <source>
        <dbReference type="ARBA" id="ARBA00022556"/>
    </source>
</evidence>
<dbReference type="PANTHER" id="PTHR43378">
    <property type="entry name" value="UDP-3-O-ACYLGLUCOSAMINE N-ACYLTRANSFERASE"/>
    <property type="match status" value="1"/>
</dbReference>
<keyword evidence="2" id="KW-0441">Lipid A biosynthesis</keyword>
<dbReference type="PANTHER" id="PTHR43378:SF2">
    <property type="entry name" value="UDP-3-O-ACYLGLUCOSAMINE N-ACYLTRANSFERASE 1, MITOCHONDRIAL-RELATED"/>
    <property type="match status" value="1"/>
</dbReference>
<dbReference type="Proteomes" id="UP001230978">
    <property type="component" value="Chromosome"/>
</dbReference>
<dbReference type="Gene3D" id="3.40.1390.10">
    <property type="entry name" value="MurE/MurF, N-terminal domain"/>
    <property type="match status" value="1"/>
</dbReference>
<dbReference type="RefSeq" id="WP_281468007.1">
    <property type="nucleotide sequence ID" value="NZ_CP124535.1"/>
</dbReference>
<accession>A0ABY8Q8A3</accession>
<keyword evidence="4" id="KW-0677">Repeat</keyword>
<name>A0ABY8Q8A3_9RHOB</name>
<dbReference type="EMBL" id="CP124535">
    <property type="protein sequence ID" value="WGV17064.1"/>
    <property type="molecule type" value="Genomic_DNA"/>
</dbReference>
<dbReference type="CDD" id="cd03352">
    <property type="entry name" value="LbH_LpxD"/>
    <property type="match status" value="1"/>
</dbReference>
<dbReference type="Gene3D" id="2.160.10.10">
    <property type="entry name" value="Hexapeptide repeat proteins"/>
    <property type="match status" value="1"/>
</dbReference>
<keyword evidence="5" id="KW-0443">Lipid metabolism</keyword>
<dbReference type="SUPFAM" id="SSF51161">
    <property type="entry name" value="Trimeric LpxA-like enzymes"/>
    <property type="match status" value="1"/>
</dbReference>
<evidence type="ECO:0000256" key="3">
    <source>
        <dbReference type="ARBA" id="ARBA00022679"/>
    </source>
</evidence>
<keyword evidence="9" id="KW-1185">Reference proteome</keyword>
<organism evidence="8 9">
    <name type="scientific">Fuscovulum ytuae</name>
    <dbReference type="NCBI Taxonomy" id="3042299"/>
    <lineage>
        <taxon>Bacteria</taxon>
        <taxon>Pseudomonadati</taxon>
        <taxon>Pseudomonadota</taxon>
        <taxon>Alphaproteobacteria</taxon>
        <taxon>Rhodobacterales</taxon>
        <taxon>Paracoccaceae</taxon>
        <taxon>Fuscovulum</taxon>
    </lineage>
</organism>
<proteinExistence type="predicted"/>
<gene>
    <name evidence="8" type="ORF">QF092_04460</name>
</gene>
<dbReference type="InterPro" id="IPR056729">
    <property type="entry name" value="GMPPB_C"/>
</dbReference>
<evidence type="ECO:0000256" key="6">
    <source>
        <dbReference type="ARBA" id="ARBA00023315"/>
    </source>
</evidence>
<evidence type="ECO:0000256" key="4">
    <source>
        <dbReference type="ARBA" id="ARBA00022737"/>
    </source>
</evidence>
<evidence type="ECO:0000313" key="9">
    <source>
        <dbReference type="Proteomes" id="UP001230978"/>
    </source>
</evidence>